<protein>
    <submittedName>
        <fullName evidence="1">Uncharacterized protein</fullName>
    </submittedName>
</protein>
<dbReference type="EMBL" id="FOCP01000001">
    <property type="protein sequence ID" value="SEM67391.1"/>
    <property type="molecule type" value="Genomic_DNA"/>
</dbReference>
<organism evidence="1 2">
    <name type="scientific">Nitrosomonas marina</name>
    <dbReference type="NCBI Taxonomy" id="917"/>
    <lineage>
        <taxon>Bacteria</taxon>
        <taxon>Pseudomonadati</taxon>
        <taxon>Pseudomonadota</taxon>
        <taxon>Betaproteobacteria</taxon>
        <taxon>Nitrosomonadales</taxon>
        <taxon>Nitrosomonadaceae</taxon>
        <taxon>Nitrosomonas</taxon>
    </lineage>
</organism>
<name>A0A1H8A9Z6_9PROT</name>
<dbReference type="Proteomes" id="UP000199459">
    <property type="component" value="Unassembled WGS sequence"/>
</dbReference>
<proteinExistence type="predicted"/>
<evidence type="ECO:0000313" key="1">
    <source>
        <dbReference type="EMBL" id="SEM67391.1"/>
    </source>
</evidence>
<reference evidence="1 2" key="1">
    <citation type="submission" date="2016-10" db="EMBL/GenBank/DDBJ databases">
        <authorList>
            <person name="de Groot N.N."/>
        </authorList>
    </citation>
    <scope>NUCLEOTIDE SEQUENCE [LARGE SCALE GENOMIC DNA]</scope>
    <source>
        <strain evidence="1 2">Nm22</strain>
    </source>
</reference>
<gene>
    <name evidence="1" type="ORF">SAMN05216325_10134</name>
</gene>
<sequence>MNQNRIVMHFGLQYAFDLSIQEAERLMETEQINAMDEQLEMLNTRTRDLRRYL</sequence>
<dbReference type="STRING" id="917.SAMN05216326_11221"/>
<evidence type="ECO:0000313" key="2">
    <source>
        <dbReference type="Proteomes" id="UP000199459"/>
    </source>
</evidence>
<dbReference type="AlphaFoldDB" id="A0A1H8A9Z6"/>
<accession>A0A1H8A9Z6</accession>